<keyword evidence="7" id="KW-0812">Transmembrane</keyword>
<protein>
    <submittedName>
        <fullName evidence="10">M48 family metallopeptidase</fullName>
    </submittedName>
</protein>
<feature type="transmembrane region" description="Helical" evidence="7">
    <location>
        <begin position="176"/>
        <end position="199"/>
    </location>
</feature>
<proteinExistence type="inferred from homology"/>
<evidence type="ECO:0000313" key="10">
    <source>
        <dbReference type="EMBL" id="WXB93961.1"/>
    </source>
</evidence>
<evidence type="ECO:0000256" key="2">
    <source>
        <dbReference type="ARBA" id="ARBA00022723"/>
    </source>
</evidence>
<dbReference type="PANTHER" id="PTHR10120">
    <property type="entry name" value="CAAX PRENYL PROTEASE 1"/>
    <property type="match status" value="1"/>
</dbReference>
<name>A0ABZ2N9D8_9BACI</name>
<feature type="transmembrane region" description="Helical" evidence="7">
    <location>
        <begin position="327"/>
        <end position="346"/>
    </location>
</feature>
<organism evidence="10 11">
    <name type="scientific">Bacillus kandeliae</name>
    <dbReference type="NCBI Taxonomy" id="3129297"/>
    <lineage>
        <taxon>Bacteria</taxon>
        <taxon>Bacillati</taxon>
        <taxon>Bacillota</taxon>
        <taxon>Bacilli</taxon>
        <taxon>Bacillales</taxon>
        <taxon>Bacillaceae</taxon>
        <taxon>Bacillus</taxon>
    </lineage>
</organism>
<evidence type="ECO:0000256" key="4">
    <source>
        <dbReference type="ARBA" id="ARBA00022833"/>
    </source>
</evidence>
<evidence type="ECO:0000256" key="1">
    <source>
        <dbReference type="ARBA" id="ARBA00022670"/>
    </source>
</evidence>
<feature type="transmembrane region" description="Helical" evidence="7">
    <location>
        <begin position="106"/>
        <end position="129"/>
    </location>
</feature>
<keyword evidence="7" id="KW-1133">Transmembrane helix</keyword>
<dbReference type="Gene3D" id="3.30.2010.10">
    <property type="entry name" value="Metalloproteases ('zincins'), catalytic domain"/>
    <property type="match status" value="1"/>
</dbReference>
<dbReference type="Pfam" id="PF01435">
    <property type="entry name" value="Peptidase_M48"/>
    <property type="match status" value="1"/>
</dbReference>
<comment type="similarity">
    <text evidence="6">Belongs to the peptidase M48 family.</text>
</comment>
<keyword evidence="1 6" id="KW-0645">Protease</keyword>
<dbReference type="InterPro" id="IPR032456">
    <property type="entry name" value="Peptidase_M48_N"/>
</dbReference>
<feature type="transmembrane region" description="Helical" evidence="7">
    <location>
        <begin position="64"/>
        <end position="85"/>
    </location>
</feature>
<evidence type="ECO:0000313" key="11">
    <source>
        <dbReference type="Proteomes" id="UP001387364"/>
    </source>
</evidence>
<keyword evidence="2" id="KW-0479">Metal-binding</keyword>
<evidence type="ECO:0000259" key="9">
    <source>
        <dbReference type="Pfam" id="PF16491"/>
    </source>
</evidence>
<keyword evidence="5 6" id="KW-0482">Metalloprotease</keyword>
<dbReference type="InterPro" id="IPR027057">
    <property type="entry name" value="CAXX_Prtase_1"/>
</dbReference>
<dbReference type="RefSeq" id="WP_338753522.1">
    <property type="nucleotide sequence ID" value="NZ_CP147404.1"/>
</dbReference>
<dbReference type="InterPro" id="IPR001915">
    <property type="entry name" value="Peptidase_M48"/>
</dbReference>
<gene>
    <name evidence="10" type="ORF">WDJ61_04850</name>
</gene>
<feature type="domain" description="Peptidase M48" evidence="8">
    <location>
        <begin position="208"/>
        <end position="414"/>
    </location>
</feature>
<keyword evidence="7" id="KW-0472">Membrane</keyword>
<dbReference type="Proteomes" id="UP001387364">
    <property type="component" value="Chromosome"/>
</dbReference>
<reference evidence="10 11" key="1">
    <citation type="submission" date="2024-02" db="EMBL/GenBank/DDBJ databases">
        <title>Seven novel Bacillus-like species.</title>
        <authorList>
            <person name="Liu G."/>
        </authorList>
    </citation>
    <scope>NUCLEOTIDE SEQUENCE [LARGE SCALE GENOMIC DNA]</scope>
    <source>
        <strain evidence="10 11">FJAT-52991</strain>
    </source>
</reference>
<sequence length="428" mass="50088">MKIKWAAIVIVGYLLFSAFMYYYLFVMSTGDLPDIYKGTSADPSTFLSEKERSLSGDFSKIKNLLFFLSTPLEWLIYFLIVLFGLSHRFEKWAKETARITFLQTSIYLFYLSVFTFAITFPLQYIGFHFSKVYNISAQTFSQWMKDEWIDFWIGYGLMMILVFVMYELMKKFKKRWWLAAWTLFVPFTIFLMYVQPIFIDPLYNDFYPLKDKQLEAKILSLADQADIPANHVYEVNMSKKTHALNAYVTGIGSNARIVLWDTTLNKLNKDEILFVMAHEMAHYVKKHIYIGIASYLILAFIGFWLIAKMMERLINRHGEKLNVTNIAQLRTLPLIFMMISMLSFVASPFSNVLSRFEEKQSDAYAIEMTGNKTAAISAFQKLAKEGLSEVKPPLLVKIFRYGHPSMAERIYTIETYPLKEMKEERKNK</sequence>
<evidence type="ECO:0000256" key="3">
    <source>
        <dbReference type="ARBA" id="ARBA00022801"/>
    </source>
</evidence>
<keyword evidence="4 6" id="KW-0862">Zinc</keyword>
<dbReference type="CDD" id="cd07343">
    <property type="entry name" value="M48A_Zmpste24p_like"/>
    <property type="match status" value="1"/>
</dbReference>
<feature type="transmembrane region" description="Helical" evidence="7">
    <location>
        <begin position="5"/>
        <end position="24"/>
    </location>
</feature>
<feature type="transmembrane region" description="Helical" evidence="7">
    <location>
        <begin position="288"/>
        <end position="307"/>
    </location>
</feature>
<feature type="domain" description="CAAX prenyl protease 1 N-terminal" evidence="9">
    <location>
        <begin position="53"/>
        <end position="204"/>
    </location>
</feature>
<evidence type="ECO:0000256" key="7">
    <source>
        <dbReference type="SAM" id="Phobius"/>
    </source>
</evidence>
<keyword evidence="3 6" id="KW-0378">Hydrolase</keyword>
<dbReference type="EMBL" id="CP147404">
    <property type="protein sequence ID" value="WXB93961.1"/>
    <property type="molecule type" value="Genomic_DNA"/>
</dbReference>
<evidence type="ECO:0000259" key="8">
    <source>
        <dbReference type="Pfam" id="PF01435"/>
    </source>
</evidence>
<feature type="transmembrane region" description="Helical" evidence="7">
    <location>
        <begin position="149"/>
        <end position="169"/>
    </location>
</feature>
<evidence type="ECO:0000256" key="5">
    <source>
        <dbReference type="ARBA" id="ARBA00023049"/>
    </source>
</evidence>
<comment type="cofactor">
    <cofactor evidence="6">
        <name>Zn(2+)</name>
        <dbReference type="ChEBI" id="CHEBI:29105"/>
    </cofactor>
    <text evidence="6">Binds 1 zinc ion per subunit.</text>
</comment>
<evidence type="ECO:0000256" key="6">
    <source>
        <dbReference type="RuleBase" id="RU003983"/>
    </source>
</evidence>
<accession>A0ABZ2N9D8</accession>
<keyword evidence="11" id="KW-1185">Reference proteome</keyword>
<dbReference type="Pfam" id="PF16491">
    <property type="entry name" value="Peptidase_M48_N"/>
    <property type="match status" value="1"/>
</dbReference>